<organism evidence="4 5">
    <name type="scientific">Neosynechococcus sphagnicola sy1</name>
    <dbReference type="NCBI Taxonomy" id="1497020"/>
    <lineage>
        <taxon>Bacteria</taxon>
        <taxon>Bacillati</taxon>
        <taxon>Cyanobacteriota</taxon>
        <taxon>Cyanophyceae</taxon>
        <taxon>Neosynechococcales</taxon>
        <taxon>Neosynechococcaceae</taxon>
        <taxon>Neosynechococcus</taxon>
    </lineage>
</organism>
<dbReference type="EMBL" id="JJML01000016">
    <property type="protein sequence ID" value="KGF73025.1"/>
    <property type="molecule type" value="Genomic_DNA"/>
</dbReference>
<name>A0A098TL24_9CYAN</name>
<comment type="caution">
    <text evidence="4">The sequence shown here is derived from an EMBL/GenBank/DDBJ whole genome shotgun (WGS) entry which is preliminary data.</text>
</comment>
<sequence length="259" mass="29259">MTASLAQHAIAQLIDLAERGEIDPWNVQVIEVIDRYLSQIPPSHTQASREAELSQSGQAFLYASMLVLLKAESLVRLDTESPGSDLEDFLEEIDSSSELVPSPLPPLLERRLRRRAAAQPLQQRRVTLKELIDQLQQMATTLEKETVPRPRPRRPRPQSRNQAAQVIAQLAHQENLSEIALELEQLLAVRTPQAAGEEGWVDLLQLLEWQQKSDRVGVFWGLLFLSAQSKVELAQTEFYQDLRVRFLPDLLPVTAPSLP</sequence>
<protein>
    <recommendedName>
        <fullName evidence="2">Segregation and condensation protein A</fullName>
    </recommendedName>
</protein>
<dbReference type="AlphaFoldDB" id="A0A098TL24"/>
<dbReference type="OrthoDB" id="425117at2"/>
<evidence type="ECO:0000256" key="1">
    <source>
        <dbReference type="ARBA" id="ARBA00022829"/>
    </source>
</evidence>
<reference evidence="4 5" key="1">
    <citation type="journal article" date="2014" name="Mol. Ecol.">
        <title>Evolution of Synechococcus.</title>
        <authorList>
            <person name="Dvorak P."/>
            <person name="Casamatta D."/>
            <person name="Hasler P."/>
            <person name="Poulickova A."/>
            <person name="Ondrej V."/>
            <person name="Sanges R."/>
        </authorList>
    </citation>
    <scope>NUCLEOTIDE SEQUENCE [LARGE SCALE GENOMIC DNA]</scope>
    <source>
        <strain evidence="4 5">CAUP A 1101</strain>
    </source>
</reference>
<dbReference type="InterPro" id="IPR003768">
    <property type="entry name" value="ScpA"/>
</dbReference>
<evidence type="ECO:0000313" key="5">
    <source>
        <dbReference type="Proteomes" id="UP000030170"/>
    </source>
</evidence>
<dbReference type="PANTHER" id="PTHR33969">
    <property type="entry name" value="SEGREGATION AND CONDENSATION PROTEIN A"/>
    <property type="match status" value="1"/>
</dbReference>
<proteinExistence type="predicted"/>
<dbReference type="STRING" id="1497020.DO97_03010"/>
<feature type="region of interest" description="Disordered" evidence="3">
    <location>
        <begin position="140"/>
        <end position="161"/>
    </location>
</feature>
<dbReference type="PANTHER" id="PTHR33969:SF2">
    <property type="entry name" value="SEGREGATION AND CONDENSATION PROTEIN A"/>
    <property type="match status" value="1"/>
</dbReference>
<dbReference type="Gene3D" id="1.10.10.580">
    <property type="entry name" value="Structural maintenance of chromosome 1. Chain E"/>
    <property type="match status" value="1"/>
</dbReference>
<evidence type="ECO:0000256" key="2">
    <source>
        <dbReference type="ARBA" id="ARBA00044777"/>
    </source>
</evidence>
<evidence type="ECO:0000256" key="3">
    <source>
        <dbReference type="SAM" id="MobiDB-lite"/>
    </source>
</evidence>
<dbReference type="Pfam" id="PF02616">
    <property type="entry name" value="SMC_ScpA"/>
    <property type="match status" value="1"/>
</dbReference>
<dbReference type="Gene3D" id="6.10.250.2410">
    <property type="match status" value="1"/>
</dbReference>
<gene>
    <name evidence="4" type="ORF">DO97_03010</name>
</gene>
<dbReference type="Proteomes" id="UP000030170">
    <property type="component" value="Unassembled WGS sequence"/>
</dbReference>
<dbReference type="RefSeq" id="WP_036532246.1">
    <property type="nucleotide sequence ID" value="NZ_JJML01000016.1"/>
</dbReference>
<dbReference type="GO" id="GO:0007059">
    <property type="term" value="P:chromosome segregation"/>
    <property type="evidence" value="ECO:0007669"/>
    <property type="project" value="UniProtKB-KW"/>
</dbReference>
<keyword evidence="5" id="KW-1185">Reference proteome</keyword>
<dbReference type="InterPro" id="IPR023093">
    <property type="entry name" value="ScpA-like_C"/>
</dbReference>
<keyword evidence="1" id="KW-0159">Chromosome partition</keyword>
<accession>A0A098TL24</accession>
<evidence type="ECO:0000313" key="4">
    <source>
        <dbReference type="EMBL" id="KGF73025.1"/>
    </source>
</evidence>